<sequence length="487" mass="52418">MSEKFDVVVVGGASAGYAAAVAAADAGAERVLVLEKAARDDMGGNCRFSKMGFRFVHDGSDDLLTLLTDNSREELKGRLRVRPYTSDEFLTDLNQVTKGLIDSELANVLVDDSRDAIDWMTDHGHQWLPWPKPVERDGFLEFPPGTVLGPVGGGLGLVERWIKIGEELGIELRTNSRVSEIVGNSQQVTGVVVDGPDGRYEIQAGAVILASGGFQASAERRARYLPPGADLMKVRGSRHNTGEVLDMAVALGAATSGQWQGGHASPIDASAPNVEVDNGVNRYAYPHGISVDVNGQRFFDESERHRTYTYAKTGWAVSRQQDGVAFQIYDQKAVPLFPEAYRSAVPVEADSIGELAQKIGVDPGALERTVREYNAAIDDSVVFDPTVEDGRGIVGLTPPHTNWSRPIVDGPFLAFKVTGGITFSFGGVRTNRDAQVLNTALEPIRGLYANGDIVGLFYHNYPSTSGMTRNIVFGGRAGAHAATQAAR</sequence>
<organism evidence="6 7">
    <name type="scientific">Arthrobacter ginsengisoli</name>
    <dbReference type="NCBI Taxonomy" id="1356565"/>
    <lineage>
        <taxon>Bacteria</taxon>
        <taxon>Bacillati</taxon>
        <taxon>Actinomycetota</taxon>
        <taxon>Actinomycetes</taxon>
        <taxon>Micrococcales</taxon>
        <taxon>Micrococcaceae</taxon>
        <taxon>Arthrobacter</taxon>
    </lineage>
</organism>
<evidence type="ECO:0000256" key="4">
    <source>
        <dbReference type="ARBA" id="ARBA00023002"/>
    </source>
</evidence>
<comment type="caution">
    <text evidence="6">The sequence shown here is derived from an EMBL/GenBank/DDBJ whole genome shotgun (WGS) entry which is preliminary data.</text>
</comment>
<dbReference type="Gene3D" id="3.90.700.10">
    <property type="entry name" value="Succinate dehydrogenase/fumarate reductase flavoprotein, catalytic domain"/>
    <property type="match status" value="1"/>
</dbReference>
<evidence type="ECO:0000313" key="7">
    <source>
        <dbReference type="Proteomes" id="UP001252243"/>
    </source>
</evidence>
<dbReference type="Gene3D" id="3.50.50.60">
    <property type="entry name" value="FAD/NAD(P)-binding domain"/>
    <property type="match status" value="1"/>
</dbReference>
<comment type="cofactor">
    <cofactor evidence="1">
        <name>FAD</name>
        <dbReference type="ChEBI" id="CHEBI:57692"/>
    </cofactor>
</comment>
<gene>
    <name evidence="6" type="ORF">J2X01_002640</name>
</gene>
<protein>
    <submittedName>
        <fullName evidence="6">Tricarballylate dehydrogenase</fullName>
    </submittedName>
</protein>
<dbReference type="InterPro" id="IPR050315">
    <property type="entry name" value="FAD-oxidoreductase_2"/>
</dbReference>
<evidence type="ECO:0000313" key="6">
    <source>
        <dbReference type="EMBL" id="MDR7083346.1"/>
    </source>
</evidence>
<reference evidence="6 7" key="1">
    <citation type="submission" date="2023-07" db="EMBL/GenBank/DDBJ databases">
        <title>Sorghum-associated microbial communities from plants grown in Nebraska, USA.</title>
        <authorList>
            <person name="Schachtman D."/>
        </authorList>
    </citation>
    <scope>NUCLEOTIDE SEQUENCE [LARGE SCALE GENOMIC DNA]</scope>
    <source>
        <strain evidence="6 7">BE167</strain>
    </source>
</reference>
<dbReference type="RefSeq" id="WP_310057888.1">
    <property type="nucleotide sequence ID" value="NZ_JAVDVQ010000010.1"/>
</dbReference>
<dbReference type="InterPro" id="IPR003953">
    <property type="entry name" value="FAD-dep_OxRdtase_2_FAD-bd"/>
</dbReference>
<keyword evidence="4" id="KW-0560">Oxidoreductase</keyword>
<keyword evidence="7" id="KW-1185">Reference proteome</keyword>
<keyword evidence="3" id="KW-0274">FAD</keyword>
<feature type="domain" description="FAD-dependent oxidoreductase 2 FAD-binding" evidence="5">
    <location>
        <begin position="6"/>
        <end position="461"/>
    </location>
</feature>
<dbReference type="EMBL" id="JAVDVQ010000010">
    <property type="protein sequence ID" value="MDR7083346.1"/>
    <property type="molecule type" value="Genomic_DNA"/>
</dbReference>
<evidence type="ECO:0000259" key="5">
    <source>
        <dbReference type="Pfam" id="PF00890"/>
    </source>
</evidence>
<dbReference type="Proteomes" id="UP001252243">
    <property type="component" value="Unassembled WGS sequence"/>
</dbReference>
<dbReference type="InterPro" id="IPR027477">
    <property type="entry name" value="Succ_DH/fumarate_Rdtase_cat_sf"/>
</dbReference>
<keyword evidence="2" id="KW-0285">Flavoprotein</keyword>
<evidence type="ECO:0000256" key="1">
    <source>
        <dbReference type="ARBA" id="ARBA00001974"/>
    </source>
</evidence>
<proteinExistence type="predicted"/>
<dbReference type="InterPro" id="IPR036188">
    <property type="entry name" value="FAD/NAD-bd_sf"/>
</dbReference>
<dbReference type="SUPFAM" id="SSF51905">
    <property type="entry name" value="FAD/NAD(P)-binding domain"/>
    <property type="match status" value="1"/>
</dbReference>
<evidence type="ECO:0000256" key="3">
    <source>
        <dbReference type="ARBA" id="ARBA00022827"/>
    </source>
</evidence>
<accession>A0ABU1UDT9</accession>
<dbReference type="PANTHER" id="PTHR43400:SF7">
    <property type="entry name" value="FAD-DEPENDENT OXIDOREDUCTASE 2 FAD BINDING DOMAIN-CONTAINING PROTEIN"/>
    <property type="match status" value="1"/>
</dbReference>
<name>A0ABU1UDT9_9MICC</name>
<dbReference type="Pfam" id="PF00890">
    <property type="entry name" value="FAD_binding_2"/>
    <property type="match status" value="1"/>
</dbReference>
<dbReference type="SUPFAM" id="SSF56425">
    <property type="entry name" value="Succinate dehydrogenase/fumarate reductase flavoprotein, catalytic domain"/>
    <property type="match status" value="1"/>
</dbReference>
<evidence type="ECO:0000256" key="2">
    <source>
        <dbReference type="ARBA" id="ARBA00022630"/>
    </source>
</evidence>
<dbReference type="NCBIfam" id="NF006130">
    <property type="entry name" value="PRK08274.1"/>
    <property type="match status" value="1"/>
</dbReference>
<dbReference type="PANTHER" id="PTHR43400">
    <property type="entry name" value="FUMARATE REDUCTASE"/>
    <property type="match status" value="1"/>
</dbReference>